<dbReference type="GO" id="GO:0042884">
    <property type="term" value="P:microcin transport"/>
    <property type="evidence" value="ECO:0007669"/>
    <property type="project" value="TreeGrafter"/>
</dbReference>
<dbReference type="InterPro" id="IPR039424">
    <property type="entry name" value="SBP_5"/>
</dbReference>
<gene>
    <name evidence="3" type="primary">gsiB_4</name>
    <name evidence="3" type="ORF">NCTC9185_02223</name>
</gene>
<evidence type="ECO:0000256" key="1">
    <source>
        <dbReference type="ARBA" id="ARBA00022729"/>
    </source>
</evidence>
<evidence type="ECO:0000313" key="4">
    <source>
        <dbReference type="Proteomes" id="UP000339249"/>
    </source>
</evidence>
<evidence type="ECO:0000259" key="2">
    <source>
        <dbReference type="Pfam" id="PF00496"/>
    </source>
</evidence>
<dbReference type="InterPro" id="IPR000914">
    <property type="entry name" value="SBP_5_dom"/>
</dbReference>
<name>A0A4U9D3V9_RAOTE</name>
<dbReference type="Gene3D" id="3.10.105.10">
    <property type="entry name" value="Dipeptide-binding Protein, Domain 3"/>
    <property type="match status" value="1"/>
</dbReference>
<keyword evidence="1" id="KW-0732">Signal</keyword>
<dbReference type="PANTHER" id="PTHR30290">
    <property type="entry name" value="PERIPLASMIC BINDING COMPONENT OF ABC TRANSPORTER"/>
    <property type="match status" value="1"/>
</dbReference>
<proteinExistence type="predicted"/>
<dbReference type="GO" id="GO:1904680">
    <property type="term" value="F:peptide transmembrane transporter activity"/>
    <property type="evidence" value="ECO:0007669"/>
    <property type="project" value="TreeGrafter"/>
</dbReference>
<dbReference type="AlphaFoldDB" id="A0A4U9D3V9"/>
<dbReference type="Pfam" id="PF00496">
    <property type="entry name" value="SBP_bac_5"/>
    <property type="match status" value="1"/>
</dbReference>
<dbReference type="GO" id="GO:0030288">
    <property type="term" value="C:outer membrane-bounded periplasmic space"/>
    <property type="evidence" value="ECO:0007669"/>
    <property type="project" value="TreeGrafter"/>
</dbReference>
<feature type="domain" description="Solute-binding protein family 5" evidence="2">
    <location>
        <begin position="2"/>
        <end position="140"/>
    </location>
</feature>
<dbReference type="GO" id="GO:0015833">
    <property type="term" value="P:peptide transport"/>
    <property type="evidence" value="ECO:0007669"/>
    <property type="project" value="TreeGrafter"/>
</dbReference>
<reference evidence="3 4" key="1">
    <citation type="submission" date="2019-04" db="EMBL/GenBank/DDBJ databases">
        <authorList>
            <consortium name="Pathogen Informatics"/>
        </authorList>
    </citation>
    <scope>NUCLEOTIDE SEQUENCE [LARGE SCALE GENOMIC DNA]</scope>
    <source>
        <strain evidence="3 4">NCTC9185</strain>
    </source>
</reference>
<sequence>MREALRYLIDYQGINRALMPGYGVLHQRPIKAGMPSTLPDPGYRLDIARAKKLLAEAGYPDGFTTTLRVLSDQPFLNIAIAVQSTLMQAGINAKIITGTGNQIYGAMRERQFDLLVGRGGSGMEPHPHSSLRALVYNPDNSGRRAADQLPGLADRFLRPAAQRDD</sequence>
<dbReference type="EMBL" id="CABDVU010000001">
    <property type="protein sequence ID" value="VTN10303.1"/>
    <property type="molecule type" value="Genomic_DNA"/>
</dbReference>
<dbReference type="PANTHER" id="PTHR30290:SF64">
    <property type="entry name" value="ABC TRANSPORTER PERIPLASMIC BINDING PROTEIN"/>
    <property type="match status" value="1"/>
</dbReference>
<evidence type="ECO:0000313" key="3">
    <source>
        <dbReference type="EMBL" id="VTN10303.1"/>
    </source>
</evidence>
<dbReference type="Proteomes" id="UP000339249">
    <property type="component" value="Unassembled WGS sequence"/>
</dbReference>
<accession>A0A4U9D3V9</accession>
<protein>
    <submittedName>
        <fullName evidence="3">Glutathione-binding protein gsiB</fullName>
    </submittedName>
</protein>
<dbReference type="SUPFAM" id="SSF53850">
    <property type="entry name" value="Periplasmic binding protein-like II"/>
    <property type="match status" value="1"/>
</dbReference>
<organism evidence="3 4">
    <name type="scientific">Raoultella terrigena</name>
    <name type="common">Klebsiella terrigena</name>
    <dbReference type="NCBI Taxonomy" id="577"/>
    <lineage>
        <taxon>Bacteria</taxon>
        <taxon>Pseudomonadati</taxon>
        <taxon>Pseudomonadota</taxon>
        <taxon>Gammaproteobacteria</taxon>
        <taxon>Enterobacterales</taxon>
        <taxon>Enterobacteriaceae</taxon>
        <taxon>Klebsiella/Raoultella group</taxon>
        <taxon>Raoultella</taxon>
    </lineage>
</organism>